<feature type="transmembrane region" description="Helical" evidence="1">
    <location>
        <begin position="18"/>
        <end position="34"/>
    </location>
</feature>
<keyword evidence="1" id="KW-1133">Transmembrane helix</keyword>
<evidence type="ECO:0000313" key="2">
    <source>
        <dbReference type="EMBL" id="OXC79002.1"/>
    </source>
</evidence>
<keyword evidence="1" id="KW-0812">Transmembrane</keyword>
<proteinExistence type="predicted"/>
<evidence type="ECO:0000313" key="3">
    <source>
        <dbReference type="Proteomes" id="UP000214720"/>
    </source>
</evidence>
<evidence type="ECO:0000256" key="1">
    <source>
        <dbReference type="SAM" id="Phobius"/>
    </source>
</evidence>
<comment type="caution">
    <text evidence="2">The sequence shown here is derived from an EMBL/GenBank/DDBJ whole genome shotgun (WGS) entry which is preliminary data.</text>
</comment>
<dbReference type="AlphaFoldDB" id="A0A226X6D2"/>
<sequence>MACIVSLGANVVIVGPRLSINHPGILVLFFLNALKMRKMRHI</sequence>
<accession>A0A226X6D2</accession>
<reference evidence="3" key="1">
    <citation type="submission" date="2017-01" db="EMBL/GenBank/DDBJ databases">
        <title>Genome Analysis of Deinococcus marmoris KOPRI26562.</title>
        <authorList>
            <person name="Kim J.H."/>
            <person name="Oh H.-M."/>
        </authorList>
    </citation>
    <scope>NUCLEOTIDE SEQUENCE [LARGE SCALE GENOMIC DNA]</scope>
    <source>
        <strain evidence="3">PAMC 26633</strain>
    </source>
</reference>
<name>A0A226X6D2_CABSO</name>
<keyword evidence="1" id="KW-0472">Membrane</keyword>
<gene>
    <name evidence="2" type="ORF">BSU04_08860</name>
</gene>
<organism evidence="2 3">
    <name type="scientific">Caballeronia sordidicola</name>
    <name type="common">Burkholderia sordidicola</name>
    <dbReference type="NCBI Taxonomy" id="196367"/>
    <lineage>
        <taxon>Bacteria</taxon>
        <taxon>Pseudomonadati</taxon>
        <taxon>Pseudomonadota</taxon>
        <taxon>Betaproteobacteria</taxon>
        <taxon>Burkholderiales</taxon>
        <taxon>Burkholderiaceae</taxon>
        <taxon>Caballeronia</taxon>
    </lineage>
</organism>
<dbReference type="EMBL" id="MTHB01000047">
    <property type="protein sequence ID" value="OXC79002.1"/>
    <property type="molecule type" value="Genomic_DNA"/>
</dbReference>
<dbReference type="Proteomes" id="UP000214720">
    <property type="component" value="Unassembled WGS sequence"/>
</dbReference>
<protein>
    <submittedName>
        <fullName evidence="2">Uncharacterized protein</fullName>
    </submittedName>
</protein>